<dbReference type="OrthoDB" id="346907at2759"/>
<dbReference type="InterPro" id="IPR007330">
    <property type="entry name" value="MIT_dom"/>
</dbReference>
<keyword evidence="6" id="KW-0677">Repeat</keyword>
<evidence type="ECO:0000313" key="15">
    <source>
        <dbReference type="Proteomes" id="UP000014760"/>
    </source>
</evidence>
<dbReference type="Gene3D" id="1.10.510.10">
    <property type="entry name" value="Transferase(Phosphotransferase) domain 1"/>
    <property type="match status" value="1"/>
</dbReference>
<gene>
    <name evidence="13" type="ORF">CAPTEDRAFT_226382</name>
</gene>
<dbReference type="Pfam" id="PF04212">
    <property type="entry name" value="MIT"/>
    <property type="match status" value="2"/>
</dbReference>
<keyword evidence="15" id="KW-1185">Reference proteome</keyword>
<keyword evidence="8" id="KW-0072">Autophagy</keyword>
<evidence type="ECO:0000256" key="3">
    <source>
        <dbReference type="ARBA" id="ARBA00022490"/>
    </source>
</evidence>
<evidence type="ECO:0000313" key="13">
    <source>
        <dbReference type="EMBL" id="ELU06719.1"/>
    </source>
</evidence>
<dbReference type="GO" id="GO:0061709">
    <property type="term" value="P:reticulophagy"/>
    <property type="evidence" value="ECO:0007669"/>
    <property type="project" value="TreeGrafter"/>
</dbReference>
<dbReference type="EMBL" id="KB300467">
    <property type="protein sequence ID" value="ELU06719.1"/>
    <property type="molecule type" value="Genomic_DNA"/>
</dbReference>
<accession>R7UJI3</accession>
<dbReference type="GO" id="GO:0010506">
    <property type="term" value="P:regulation of autophagy"/>
    <property type="evidence" value="ECO:0007669"/>
    <property type="project" value="InterPro"/>
</dbReference>
<dbReference type="EC" id="2.7.11.1" evidence="2"/>
<dbReference type="GO" id="GO:0042594">
    <property type="term" value="P:response to starvation"/>
    <property type="evidence" value="ECO:0007669"/>
    <property type="project" value="TreeGrafter"/>
</dbReference>
<keyword evidence="11" id="KW-0175">Coiled coil</keyword>
<evidence type="ECO:0000259" key="12">
    <source>
        <dbReference type="PROSITE" id="PS50011"/>
    </source>
</evidence>
<dbReference type="HOGENOM" id="CLU_061643_0_0_1"/>
<dbReference type="OMA" id="FERDYHA"/>
<dbReference type="Proteomes" id="UP000014760">
    <property type="component" value="Unassembled WGS sequence"/>
</dbReference>
<dbReference type="GO" id="GO:0005776">
    <property type="term" value="C:autophagosome"/>
    <property type="evidence" value="ECO:0007669"/>
    <property type="project" value="TreeGrafter"/>
</dbReference>
<evidence type="ECO:0000256" key="7">
    <source>
        <dbReference type="ARBA" id="ARBA00022777"/>
    </source>
</evidence>
<keyword evidence="5" id="KW-0808">Transferase</keyword>
<dbReference type="InterPro" id="IPR045269">
    <property type="entry name" value="Atg1-like"/>
</dbReference>
<keyword evidence="4" id="KW-0723">Serine/threonine-protein kinase</keyword>
<comment type="catalytic activity">
    <reaction evidence="10">
        <text>L-seryl-[protein] + ATP = O-phospho-L-seryl-[protein] + ADP + H(+)</text>
        <dbReference type="Rhea" id="RHEA:17989"/>
        <dbReference type="Rhea" id="RHEA-COMP:9863"/>
        <dbReference type="Rhea" id="RHEA-COMP:11604"/>
        <dbReference type="ChEBI" id="CHEBI:15378"/>
        <dbReference type="ChEBI" id="CHEBI:29999"/>
        <dbReference type="ChEBI" id="CHEBI:30616"/>
        <dbReference type="ChEBI" id="CHEBI:83421"/>
        <dbReference type="ChEBI" id="CHEBI:456216"/>
        <dbReference type="EC" id="2.7.11.1"/>
    </reaction>
</comment>
<evidence type="ECO:0000256" key="5">
    <source>
        <dbReference type="ARBA" id="ARBA00022679"/>
    </source>
</evidence>
<dbReference type="GO" id="GO:0005524">
    <property type="term" value="F:ATP binding"/>
    <property type="evidence" value="ECO:0007669"/>
    <property type="project" value="InterPro"/>
</dbReference>
<sequence length="380" mass="43418">MAPEIITKRNYSEKADLWSTGVILYECIFGQAPFHCRTIAELENKILDPNPIVLPQNVEVSPECRDIIGRLLERNPEERISFEDVACHCFLNQKSSLGSLKKAAELIQEAVEFDEKGEYKKALVRYKHALAIFRPVMQNEEDPRQKEALQKKIKEYSSREETLKEALKSQLGEVESKSSPLANLSSSAPFPLLREESMSLEDLDVGDLWKDNPDIMVSLKLLESGDKKEEMMDLEGCLQDYESALETMLPVLKVEPKGRRRKALYKEVKALMSRAEELKNQLTNDKSTHGHPALESQDELDQSYFSMAIFSHFLSQRSKGRPLASVRAECHVTLASNLRLLFGISPCDITRLLTRQSVNPGKHYFEYFHNKMSLIDHEID</sequence>
<comment type="subcellular location">
    <subcellularLocation>
        <location evidence="1">Cytoplasm</location>
    </subcellularLocation>
</comment>
<dbReference type="Gene3D" id="1.20.58.80">
    <property type="entry name" value="Phosphotransferase system, lactose/cellobiose-type IIA subunit"/>
    <property type="match status" value="2"/>
</dbReference>
<dbReference type="AlphaFoldDB" id="R7UJI3"/>
<evidence type="ECO:0000313" key="14">
    <source>
        <dbReference type="EnsemblMetazoa" id="CapteP226382"/>
    </source>
</evidence>
<reference evidence="15" key="1">
    <citation type="submission" date="2012-12" db="EMBL/GenBank/DDBJ databases">
        <authorList>
            <person name="Hellsten U."/>
            <person name="Grimwood J."/>
            <person name="Chapman J.A."/>
            <person name="Shapiro H."/>
            <person name="Aerts A."/>
            <person name="Otillar R.P."/>
            <person name="Terry A.Y."/>
            <person name="Boore J.L."/>
            <person name="Simakov O."/>
            <person name="Marletaz F."/>
            <person name="Cho S.-J."/>
            <person name="Edsinger-Gonzales E."/>
            <person name="Havlak P."/>
            <person name="Kuo D.-H."/>
            <person name="Larsson T."/>
            <person name="Lv J."/>
            <person name="Arendt D."/>
            <person name="Savage R."/>
            <person name="Osoegawa K."/>
            <person name="de Jong P."/>
            <person name="Lindberg D.R."/>
            <person name="Seaver E.C."/>
            <person name="Weisblat D.A."/>
            <person name="Putnam N.H."/>
            <person name="Grigoriev I.V."/>
            <person name="Rokhsar D.S."/>
        </authorList>
    </citation>
    <scope>NUCLEOTIDE SEQUENCE</scope>
    <source>
        <strain evidence="15">I ESC-2004</strain>
    </source>
</reference>
<evidence type="ECO:0000256" key="1">
    <source>
        <dbReference type="ARBA" id="ARBA00004496"/>
    </source>
</evidence>
<dbReference type="GO" id="GO:0034045">
    <property type="term" value="C:phagophore assembly site membrane"/>
    <property type="evidence" value="ECO:0007669"/>
    <property type="project" value="TreeGrafter"/>
</dbReference>
<evidence type="ECO:0000256" key="11">
    <source>
        <dbReference type="SAM" id="Coils"/>
    </source>
</evidence>
<dbReference type="EnsemblMetazoa" id="CapteT226382">
    <property type="protein sequence ID" value="CapteP226382"/>
    <property type="gene ID" value="CapteG226382"/>
</dbReference>
<organism evidence="13">
    <name type="scientific">Capitella teleta</name>
    <name type="common">Polychaete worm</name>
    <dbReference type="NCBI Taxonomy" id="283909"/>
    <lineage>
        <taxon>Eukaryota</taxon>
        <taxon>Metazoa</taxon>
        <taxon>Spiralia</taxon>
        <taxon>Lophotrochozoa</taxon>
        <taxon>Annelida</taxon>
        <taxon>Polychaeta</taxon>
        <taxon>Sedentaria</taxon>
        <taxon>Scolecida</taxon>
        <taxon>Capitellidae</taxon>
        <taxon>Capitella</taxon>
    </lineage>
</organism>
<dbReference type="GO" id="GO:0005829">
    <property type="term" value="C:cytosol"/>
    <property type="evidence" value="ECO:0007669"/>
    <property type="project" value="TreeGrafter"/>
</dbReference>
<dbReference type="GO" id="GO:0000045">
    <property type="term" value="P:autophagosome assembly"/>
    <property type="evidence" value="ECO:0007669"/>
    <property type="project" value="TreeGrafter"/>
</dbReference>
<dbReference type="EMBL" id="AMQN01007332">
    <property type="status" value="NOT_ANNOTATED_CDS"/>
    <property type="molecule type" value="Genomic_DNA"/>
</dbReference>
<evidence type="ECO:0000256" key="8">
    <source>
        <dbReference type="ARBA" id="ARBA00023006"/>
    </source>
</evidence>
<dbReference type="PROSITE" id="PS50011">
    <property type="entry name" value="PROTEIN_KINASE_DOM"/>
    <property type="match status" value="1"/>
</dbReference>
<dbReference type="SMART" id="SM00745">
    <property type="entry name" value="MIT"/>
    <property type="match status" value="2"/>
</dbReference>
<dbReference type="SUPFAM" id="SSF56112">
    <property type="entry name" value="Protein kinase-like (PK-like)"/>
    <property type="match status" value="1"/>
</dbReference>
<dbReference type="GO" id="GO:0004674">
    <property type="term" value="F:protein serine/threonine kinase activity"/>
    <property type="evidence" value="ECO:0007669"/>
    <property type="project" value="UniProtKB-KW"/>
</dbReference>
<evidence type="ECO:0000256" key="10">
    <source>
        <dbReference type="ARBA" id="ARBA00048679"/>
    </source>
</evidence>
<dbReference type="CDD" id="cd02656">
    <property type="entry name" value="MIT"/>
    <property type="match status" value="1"/>
</dbReference>
<dbReference type="GO" id="GO:0034727">
    <property type="term" value="P:piecemeal microautophagy of the nucleus"/>
    <property type="evidence" value="ECO:0007669"/>
    <property type="project" value="TreeGrafter"/>
</dbReference>
<dbReference type="PANTHER" id="PTHR24348:SF65">
    <property type="entry name" value="SERINE_THREONINE-PROTEIN KINASE ULK3"/>
    <property type="match status" value="1"/>
</dbReference>
<comment type="catalytic activity">
    <reaction evidence="9">
        <text>L-threonyl-[protein] + ATP = O-phospho-L-threonyl-[protein] + ADP + H(+)</text>
        <dbReference type="Rhea" id="RHEA:46608"/>
        <dbReference type="Rhea" id="RHEA-COMP:11060"/>
        <dbReference type="Rhea" id="RHEA-COMP:11605"/>
        <dbReference type="ChEBI" id="CHEBI:15378"/>
        <dbReference type="ChEBI" id="CHEBI:30013"/>
        <dbReference type="ChEBI" id="CHEBI:30616"/>
        <dbReference type="ChEBI" id="CHEBI:61977"/>
        <dbReference type="ChEBI" id="CHEBI:456216"/>
        <dbReference type="EC" id="2.7.11.1"/>
    </reaction>
</comment>
<dbReference type="InterPro" id="IPR000719">
    <property type="entry name" value="Prot_kinase_dom"/>
</dbReference>
<dbReference type="InterPro" id="IPR036181">
    <property type="entry name" value="MIT_dom_sf"/>
</dbReference>
<dbReference type="InterPro" id="IPR011009">
    <property type="entry name" value="Kinase-like_dom_sf"/>
</dbReference>
<dbReference type="SUPFAM" id="SSF116846">
    <property type="entry name" value="MIT domain"/>
    <property type="match status" value="2"/>
</dbReference>
<feature type="coiled-coil region" evidence="11">
    <location>
        <begin position="261"/>
        <end position="288"/>
    </location>
</feature>
<protein>
    <recommendedName>
        <fullName evidence="2">non-specific serine/threonine protein kinase</fullName>
        <ecNumber evidence="2">2.7.11.1</ecNumber>
    </recommendedName>
</protein>
<evidence type="ECO:0000256" key="2">
    <source>
        <dbReference type="ARBA" id="ARBA00012513"/>
    </source>
</evidence>
<dbReference type="GO" id="GO:0000422">
    <property type="term" value="P:autophagy of mitochondrion"/>
    <property type="evidence" value="ECO:0007669"/>
    <property type="project" value="TreeGrafter"/>
</dbReference>
<reference evidence="14" key="3">
    <citation type="submission" date="2015-06" db="UniProtKB">
        <authorList>
            <consortium name="EnsemblMetazoa"/>
        </authorList>
    </citation>
    <scope>IDENTIFICATION</scope>
</reference>
<evidence type="ECO:0000256" key="6">
    <source>
        <dbReference type="ARBA" id="ARBA00022737"/>
    </source>
</evidence>
<dbReference type="PANTHER" id="PTHR24348">
    <property type="entry name" value="SERINE/THREONINE-PROTEIN KINASE UNC-51-RELATED"/>
    <property type="match status" value="1"/>
</dbReference>
<dbReference type="Pfam" id="PF00069">
    <property type="entry name" value="Pkinase"/>
    <property type="match status" value="1"/>
</dbReference>
<name>R7UJI3_CAPTE</name>
<feature type="domain" description="Protein kinase" evidence="12">
    <location>
        <begin position="1"/>
        <end position="91"/>
    </location>
</feature>
<proteinExistence type="predicted"/>
<keyword evidence="3" id="KW-0963">Cytoplasm</keyword>
<evidence type="ECO:0000256" key="4">
    <source>
        <dbReference type="ARBA" id="ARBA00022527"/>
    </source>
</evidence>
<dbReference type="FunCoup" id="R7UJI3">
    <property type="interactions" value="1340"/>
</dbReference>
<evidence type="ECO:0000256" key="9">
    <source>
        <dbReference type="ARBA" id="ARBA00047899"/>
    </source>
</evidence>
<keyword evidence="7" id="KW-0418">Kinase</keyword>
<reference evidence="13 15" key="2">
    <citation type="journal article" date="2013" name="Nature">
        <title>Insights into bilaterian evolution from three spiralian genomes.</title>
        <authorList>
            <person name="Simakov O."/>
            <person name="Marletaz F."/>
            <person name="Cho S.J."/>
            <person name="Edsinger-Gonzales E."/>
            <person name="Havlak P."/>
            <person name="Hellsten U."/>
            <person name="Kuo D.H."/>
            <person name="Larsson T."/>
            <person name="Lv J."/>
            <person name="Arendt D."/>
            <person name="Savage R."/>
            <person name="Osoegawa K."/>
            <person name="de Jong P."/>
            <person name="Grimwood J."/>
            <person name="Chapman J.A."/>
            <person name="Shapiro H."/>
            <person name="Aerts A."/>
            <person name="Otillar R.P."/>
            <person name="Terry A.Y."/>
            <person name="Boore J.L."/>
            <person name="Grigoriev I.V."/>
            <person name="Lindberg D.R."/>
            <person name="Seaver E.C."/>
            <person name="Weisblat D.A."/>
            <person name="Putnam N.H."/>
            <person name="Rokhsar D.S."/>
        </authorList>
    </citation>
    <scope>NUCLEOTIDE SEQUENCE</scope>
    <source>
        <strain evidence="13 15">I ESC-2004</strain>
    </source>
</reference>
<dbReference type="STRING" id="283909.R7UJI3"/>